<protein>
    <submittedName>
        <fullName evidence="10">Nft1p</fullName>
    </submittedName>
</protein>
<dbReference type="CDD" id="cd18596">
    <property type="entry name" value="ABC_6TM_VMR1_D1_like"/>
    <property type="match status" value="1"/>
</dbReference>
<organism evidence="10 11">
    <name type="scientific">Saccharomyces cerevisiae x Saccharomyces kudriavzevii (strain VIN7)</name>
    <name type="common">Yeast</name>
    <dbReference type="NCBI Taxonomy" id="1095631"/>
    <lineage>
        <taxon>Eukaryota</taxon>
        <taxon>Fungi</taxon>
        <taxon>Dikarya</taxon>
        <taxon>Ascomycota</taxon>
        <taxon>Saccharomycotina</taxon>
        <taxon>Saccharomycetes</taxon>
        <taxon>Saccharomycetales</taxon>
        <taxon>Saccharomycetaceae</taxon>
        <taxon>Saccharomyces</taxon>
    </lineage>
</organism>
<dbReference type="OrthoDB" id="6500128at2759"/>
<keyword evidence="6 8" id="KW-1133">Transmembrane helix</keyword>
<evidence type="ECO:0000256" key="2">
    <source>
        <dbReference type="ARBA" id="ARBA00022692"/>
    </source>
</evidence>
<dbReference type="Gene3D" id="1.20.1560.10">
    <property type="entry name" value="ABC transporter type 1, transmembrane domain"/>
    <property type="match status" value="1"/>
</dbReference>
<dbReference type="PANTHER" id="PTHR24223">
    <property type="entry name" value="ATP-BINDING CASSETTE SUB-FAMILY C"/>
    <property type="match status" value="1"/>
</dbReference>
<evidence type="ECO:0000313" key="11">
    <source>
        <dbReference type="Proteomes" id="UP000009009"/>
    </source>
</evidence>
<dbReference type="PhylomeDB" id="H0GQC7"/>
<keyword evidence="4" id="KW-0547">Nucleotide-binding</keyword>
<keyword evidence="3" id="KW-0677">Repeat</keyword>
<keyword evidence="11" id="KW-1185">Reference proteome</keyword>
<dbReference type="Proteomes" id="UP000009009">
    <property type="component" value="Unassembled WGS sequence"/>
</dbReference>
<evidence type="ECO:0000256" key="1">
    <source>
        <dbReference type="ARBA" id="ARBA00022448"/>
    </source>
</evidence>
<dbReference type="InterPro" id="IPR036640">
    <property type="entry name" value="ABC1_TM_sf"/>
</dbReference>
<keyword evidence="1" id="KW-0813">Transport</keyword>
<evidence type="ECO:0000256" key="4">
    <source>
        <dbReference type="ARBA" id="ARBA00022741"/>
    </source>
</evidence>
<evidence type="ECO:0000259" key="9">
    <source>
        <dbReference type="PROSITE" id="PS50929"/>
    </source>
</evidence>
<feature type="domain" description="ABC transmembrane type-1" evidence="9">
    <location>
        <begin position="105"/>
        <end position="366"/>
    </location>
</feature>
<dbReference type="GO" id="GO:0000329">
    <property type="term" value="C:fungal-type vacuole membrane"/>
    <property type="evidence" value="ECO:0007669"/>
    <property type="project" value="TreeGrafter"/>
</dbReference>
<evidence type="ECO:0000256" key="3">
    <source>
        <dbReference type="ARBA" id="ARBA00022737"/>
    </source>
</evidence>
<comment type="caution">
    <text evidence="10">The sequence shown here is derived from an EMBL/GenBank/DDBJ whole genome shotgun (WGS) entry which is preliminary data.</text>
</comment>
<name>H0GQC7_SACCK</name>
<evidence type="ECO:0000313" key="10">
    <source>
        <dbReference type="EMBL" id="EHN03996.1"/>
    </source>
</evidence>
<dbReference type="AlphaFoldDB" id="H0GQC7"/>
<dbReference type="GO" id="GO:0140359">
    <property type="term" value="F:ABC-type transporter activity"/>
    <property type="evidence" value="ECO:0007669"/>
    <property type="project" value="InterPro"/>
</dbReference>
<sequence length="390" mass="45490">LYKVAVLYKPDPILSYFYRQNRKEWVYHKNLSLRKSLSGFLSFSWIDEMIWKARKQFLTKFEIWDLDKSESSRNVIRKFKLSKKDDSRLFSNLLKFFPTQILVQVLLSLTTSIMNFVPTLFMRKILDYILDNDSQSSNSMWSCAYLMLASRIVSAVCHNQAQFLGERTTIRLRTILISLIYEKTLRRNVQRSLLSTRALGNHQCATELEIEENEREISVINIMSVDAFKVSEVCSTVHNAMEACFMILIAFYLLYCQLGWPAIIGSLVLLAFLPVNFKLSEMFGRLQVDAMSLSDKRTSKLNEALQAIKIIKAFFWEEFFMQKIKFVRKGEVSLLKKKALLMTCSHFIWFINPTIVSLITFSLFIYSEGSSLQPLLPLLISRSLQFEEHL</sequence>
<dbReference type="Pfam" id="PF00664">
    <property type="entry name" value="ABC_membrane"/>
    <property type="match status" value="1"/>
</dbReference>
<dbReference type="InterPro" id="IPR050173">
    <property type="entry name" value="ABC_transporter_C-like"/>
</dbReference>
<evidence type="ECO:0000256" key="7">
    <source>
        <dbReference type="ARBA" id="ARBA00023136"/>
    </source>
</evidence>
<dbReference type="SUPFAM" id="SSF90123">
    <property type="entry name" value="ABC transporter transmembrane region"/>
    <property type="match status" value="1"/>
</dbReference>
<dbReference type="PANTHER" id="PTHR24223:SF353">
    <property type="entry name" value="ABC TRANSPORTER ATP-BINDING PROTEIN_PERMEASE VMR1-RELATED"/>
    <property type="match status" value="1"/>
</dbReference>
<proteinExistence type="predicted"/>
<evidence type="ECO:0000256" key="8">
    <source>
        <dbReference type="SAM" id="Phobius"/>
    </source>
</evidence>
<keyword evidence="7 8" id="KW-0472">Membrane</keyword>
<feature type="transmembrane region" description="Helical" evidence="8">
    <location>
        <begin position="347"/>
        <end position="366"/>
    </location>
</feature>
<dbReference type="EMBL" id="AGVY01000053">
    <property type="protein sequence ID" value="EHN03996.1"/>
    <property type="molecule type" value="Genomic_DNA"/>
</dbReference>
<accession>H0GQC7</accession>
<dbReference type="GO" id="GO:0005524">
    <property type="term" value="F:ATP binding"/>
    <property type="evidence" value="ECO:0007669"/>
    <property type="project" value="UniProtKB-KW"/>
</dbReference>
<dbReference type="HOGENOM" id="CLU_723975_0_0_1"/>
<keyword evidence="5" id="KW-0067">ATP-binding</keyword>
<feature type="transmembrane region" description="Helical" evidence="8">
    <location>
        <begin position="260"/>
        <end position="277"/>
    </location>
</feature>
<dbReference type="InterPro" id="IPR011527">
    <property type="entry name" value="ABC1_TM_dom"/>
</dbReference>
<keyword evidence="2 8" id="KW-0812">Transmembrane</keyword>
<reference evidence="10 11" key="1">
    <citation type="journal article" date="2012" name="FEMS Yeast Res.">
        <title>The genome sequence of the wine yeast VIN7 reveals an allotriploid hybrid genome with Saccharomyces cerevisiae and Saccharomyces kudriavzevii origins.</title>
        <authorList>
            <person name="Borneman A.R."/>
            <person name="Desany B.A."/>
            <person name="Riches D."/>
            <person name="Affourtit J.P."/>
            <person name="Forgan A.H."/>
            <person name="Pretorius I.S."/>
            <person name="Egholm M."/>
            <person name="Chambers P.J."/>
        </authorList>
    </citation>
    <scope>NUCLEOTIDE SEQUENCE [LARGE SCALE GENOMIC DNA]</scope>
    <source>
        <strain evidence="10 11">VIN7</strain>
    </source>
</reference>
<feature type="non-terminal residue" evidence="10">
    <location>
        <position position="1"/>
    </location>
</feature>
<dbReference type="PROSITE" id="PS50929">
    <property type="entry name" value="ABC_TM1F"/>
    <property type="match status" value="1"/>
</dbReference>
<evidence type="ECO:0000256" key="5">
    <source>
        <dbReference type="ARBA" id="ARBA00022840"/>
    </source>
</evidence>
<evidence type="ECO:0000256" key="6">
    <source>
        <dbReference type="ARBA" id="ARBA00022989"/>
    </source>
</evidence>
<gene>
    <name evidence="10" type="ORF">VIN7_5221</name>
</gene>